<keyword evidence="5 8" id="KW-0560">Oxidoreductase</keyword>
<dbReference type="Pfam" id="PF00067">
    <property type="entry name" value="p450"/>
    <property type="match status" value="1"/>
</dbReference>
<dbReference type="CDD" id="cd11033">
    <property type="entry name" value="CYP142-like"/>
    <property type="match status" value="1"/>
</dbReference>
<dbReference type="InterPro" id="IPR036396">
    <property type="entry name" value="Cyt_P450_sf"/>
</dbReference>
<dbReference type="InterPro" id="IPR017972">
    <property type="entry name" value="Cyt_P450_CS"/>
</dbReference>
<comment type="caution">
    <text evidence="9">The sequence shown here is derived from an EMBL/GenBank/DDBJ whole genome shotgun (WGS) entry which is preliminary data.</text>
</comment>
<evidence type="ECO:0000313" key="9">
    <source>
        <dbReference type="EMBL" id="MFN6547801.1"/>
    </source>
</evidence>
<dbReference type="PROSITE" id="PS00086">
    <property type="entry name" value="CYTOCHROME_P450"/>
    <property type="match status" value="1"/>
</dbReference>
<protein>
    <submittedName>
        <fullName evidence="9">Cytochrome P450</fullName>
    </submittedName>
</protein>
<organism evidence="9 10">
    <name type="scientific">Mycolicibacterium nivoides</name>
    <dbReference type="NCBI Taxonomy" id="2487344"/>
    <lineage>
        <taxon>Bacteria</taxon>
        <taxon>Bacillati</taxon>
        <taxon>Actinomycetota</taxon>
        <taxon>Actinomycetes</taxon>
        <taxon>Mycobacteriales</taxon>
        <taxon>Mycobacteriaceae</taxon>
        <taxon>Mycolicibacterium</taxon>
    </lineage>
</organism>
<keyword evidence="10" id="KW-1185">Reference proteome</keyword>
<sequence length="405" mass="44833">MAADLTDLDNFAAGFPHELFAAHRREAPVYWHSATEHTPDGEGFWSVATHAETLAVLRDAETYSSVTGGTRPYGGTLLQDLAIAGQVLNMMDDPRHSEIRRLVSSGLTPRMIRRVEDDLRARTRRLLDGVVAGEPFDFLVDVAAELPMQMICILLGVPESERHWLFHAIEPQFDFGGSRSAAMAQMSAEEAGSRMYTYGQELIAAKRAEPTDDMLSVVANAFRDDEAAALSDLELYLFFSLLFSAGAETTRNSVAGGLLALIEHSDQMALLRDDLSELPTAIEEMVRWTSPSPSKRRTATRAVTLGGCDIEAGQKVQVWEGSANRDSLVFSDPDTFDITRKPNPHLGFGYGIHYCLGANLARLELRVLFEEVLQRFSSARLVKPVEWTRSNRHTGIRHLVVELGT</sequence>
<gene>
    <name evidence="9" type="ORF">ACK4CT_31875</name>
</gene>
<evidence type="ECO:0000256" key="4">
    <source>
        <dbReference type="ARBA" id="ARBA00022723"/>
    </source>
</evidence>
<evidence type="ECO:0000256" key="3">
    <source>
        <dbReference type="ARBA" id="ARBA00022617"/>
    </source>
</evidence>
<name>A0ABW9LIG7_9MYCO</name>
<evidence type="ECO:0000256" key="2">
    <source>
        <dbReference type="ARBA" id="ARBA00010617"/>
    </source>
</evidence>
<dbReference type="Gene3D" id="1.10.630.10">
    <property type="entry name" value="Cytochrome P450"/>
    <property type="match status" value="1"/>
</dbReference>
<dbReference type="RefSeq" id="WP_409545427.1">
    <property type="nucleotide sequence ID" value="NZ_JBKBDD010000017.1"/>
</dbReference>
<evidence type="ECO:0000256" key="6">
    <source>
        <dbReference type="ARBA" id="ARBA00023004"/>
    </source>
</evidence>
<evidence type="ECO:0000256" key="7">
    <source>
        <dbReference type="ARBA" id="ARBA00023033"/>
    </source>
</evidence>
<dbReference type="PANTHER" id="PTHR46696:SF4">
    <property type="entry name" value="BIOTIN BIOSYNTHESIS CYTOCHROME P450"/>
    <property type="match status" value="1"/>
</dbReference>
<dbReference type="PRINTS" id="PR00359">
    <property type="entry name" value="BP450"/>
</dbReference>
<keyword evidence="4 8" id="KW-0479">Metal-binding</keyword>
<comment type="similarity">
    <text evidence="2 8">Belongs to the cytochrome P450 family.</text>
</comment>
<dbReference type="EMBL" id="JBKBDD010000017">
    <property type="protein sequence ID" value="MFN6547801.1"/>
    <property type="molecule type" value="Genomic_DNA"/>
</dbReference>
<dbReference type="InterPro" id="IPR001128">
    <property type="entry name" value="Cyt_P450"/>
</dbReference>
<keyword evidence="3 8" id="KW-0349">Heme</keyword>
<reference evidence="9 10" key="1">
    <citation type="submission" date="2024-12" db="EMBL/GenBank/DDBJ databases">
        <title>The coexistence of Mycolicibacterium septicum and Mycolicibacterium nivoides in clinical samples.</title>
        <authorList>
            <person name="Wang C."/>
            <person name="Feng Y."/>
            <person name="Zong Z."/>
        </authorList>
    </citation>
    <scope>NUCLEOTIDE SEQUENCE [LARGE SCALE GENOMIC DNA]</scope>
    <source>
        <strain evidence="9 10">120309</strain>
    </source>
</reference>
<proteinExistence type="inferred from homology"/>
<accession>A0ABW9LIG7</accession>
<dbReference type="SUPFAM" id="SSF48264">
    <property type="entry name" value="Cytochrome P450"/>
    <property type="match status" value="1"/>
</dbReference>
<keyword evidence="7 8" id="KW-0503">Monooxygenase</keyword>
<comment type="cofactor">
    <cofactor evidence="1">
        <name>heme</name>
        <dbReference type="ChEBI" id="CHEBI:30413"/>
    </cofactor>
</comment>
<keyword evidence="6 8" id="KW-0408">Iron</keyword>
<dbReference type="PANTHER" id="PTHR46696">
    <property type="entry name" value="P450, PUTATIVE (EUROFUNG)-RELATED"/>
    <property type="match status" value="1"/>
</dbReference>
<evidence type="ECO:0000256" key="8">
    <source>
        <dbReference type="RuleBase" id="RU000461"/>
    </source>
</evidence>
<evidence type="ECO:0000256" key="1">
    <source>
        <dbReference type="ARBA" id="ARBA00001971"/>
    </source>
</evidence>
<dbReference type="Proteomes" id="UP001635816">
    <property type="component" value="Unassembled WGS sequence"/>
</dbReference>
<dbReference type="InterPro" id="IPR002397">
    <property type="entry name" value="Cyt_P450_B"/>
</dbReference>
<evidence type="ECO:0000256" key="5">
    <source>
        <dbReference type="ARBA" id="ARBA00023002"/>
    </source>
</evidence>
<evidence type="ECO:0000313" key="10">
    <source>
        <dbReference type="Proteomes" id="UP001635816"/>
    </source>
</evidence>